<name>A0A448B7J7_CHRGE</name>
<reference evidence="2 3" key="1">
    <citation type="submission" date="2018-12" db="EMBL/GenBank/DDBJ databases">
        <authorList>
            <consortium name="Pathogen Informatics"/>
        </authorList>
    </citation>
    <scope>NUCLEOTIDE SEQUENCE [LARGE SCALE GENOMIC DNA]</scope>
    <source>
        <strain evidence="2 3">NCTC11432</strain>
    </source>
</reference>
<dbReference type="STRING" id="525257.HMPREF0204_10881"/>
<accession>A0A448B7J7</accession>
<dbReference type="OrthoDB" id="1273722at2"/>
<sequence length="731" mass="85566">MPRFPFQFFDTFVVRSPIFSYKEFQDHFSGENITNGSLEKYCNHTIFREAIYLASLSLYDEIEKLTDREHTTSNLPNEKTKISLFKYYNRSSTRCTPFGLFSGVSTGKFEKETLFPIFSEPTKVRDTKLDMHFLVALSEQILLIPAIKNSISFFPNNSIHKVGNKIRFVEYENTGGKRDYIISSAPFSKELELILQFSETGKTIDQLATFLVHEDISFEEAREFIDELIGNQVLISEINPTVSGGDFLERLIYMLNKIGRYQEKDILVAIKNKISELDLHFGNTAEAYSEIEELIKKLNVQYEKKYLFQTDLYFEDETNLSYQWKKELKKGISFLNKIAVPYKESALEKFKKAFYERFENEEVPLSYALDPEIGIGYLQDIPAKGVHPYIEDLILPYSNQKKEIRVNLNPVHIILNRKLQKAYWNKDHVIHLTDDDFNGFEEQWNQLPDTLSVMAEIISENQQEKLFLKSAGGNAGKLLGRFCSEKSSIKDLVKAIAEKEQELNPDKILAEIVHLPESRIGNVIRRPSIREYEIPYLASSALEKDNQIFVEDLYLSIKNSQLFLRSKKHNKEIIPHLTNAHNYLNNSLPVYHFLCDYNNQNVKPYLSFSWGGLSQIYDFLPRIEYQNIILSKAQWKIDPEQIHYFDSILQSGKRDLLFQNIEEWRELKQIPQWIQWVKGDNTLAVNLKNYDLIQMFLSSVKNEKLIFIEEFLYNDQSDYIHQFVFSLYKDL</sequence>
<evidence type="ECO:0000313" key="3">
    <source>
        <dbReference type="Proteomes" id="UP000279227"/>
    </source>
</evidence>
<feature type="domain" description="Lantibiotic dehydratase N-terminal" evidence="1">
    <location>
        <begin position="44"/>
        <end position="689"/>
    </location>
</feature>
<gene>
    <name evidence="2" type="ORF">NCTC11432_04090</name>
</gene>
<evidence type="ECO:0000313" key="2">
    <source>
        <dbReference type="EMBL" id="VEE10491.1"/>
    </source>
</evidence>
<dbReference type="Pfam" id="PF04738">
    <property type="entry name" value="Lant_dehydr_N"/>
    <property type="match status" value="1"/>
</dbReference>
<dbReference type="KEGG" id="cgle:NCTC11432_04090"/>
<dbReference type="RefSeq" id="WP_002983512.1">
    <property type="nucleotide sequence ID" value="NZ_CP068486.1"/>
</dbReference>
<proteinExistence type="predicted"/>
<organism evidence="2 3">
    <name type="scientific">Chryseobacterium gleum</name>
    <name type="common">Flavobacterium gleum</name>
    <dbReference type="NCBI Taxonomy" id="250"/>
    <lineage>
        <taxon>Bacteria</taxon>
        <taxon>Pseudomonadati</taxon>
        <taxon>Bacteroidota</taxon>
        <taxon>Flavobacteriia</taxon>
        <taxon>Flavobacteriales</taxon>
        <taxon>Weeksellaceae</taxon>
        <taxon>Chryseobacterium group</taxon>
        <taxon>Chryseobacterium</taxon>
    </lineage>
</organism>
<protein>
    <submittedName>
        <fullName evidence="2">Lantibiotic dehydratase, C terminus</fullName>
    </submittedName>
</protein>
<dbReference type="EMBL" id="LR134289">
    <property type="protein sequence ID" value="VEE10491.1"/>
    <property type="molecule type" value="Genomic_DNA"/>
</dbReference>
<dbReference type="InterPro" id="IPR006827">
    <property type="entry name" value="Lant_deHydtase_N"/>
</dbReference>
<dbReference type="Proteomes" id="UP000279227">
    <property type="component" value="Chromosome"/>
</dbReference>
<dbReference type="GeneID" id="93018861"/>
<dbReference type="AlphaFoldDB" id="A0A448B7J7"/>
<evidence type="ECO:0000259" key="1">
    <source>
        <dbReference type="Pfam" id="PF04738"/>
    </source>
</evidence>